<dbReference type="EMBL" id="PDDY01000004">
    <property type="protein sequence ID" value="PEH38864.1"/>
    <property type="molecule type" value="Genomic_DNA"/>
</dbReference>
<dbReference type="PROSITE" id="PS01039">
    <property type="entry name" value="SBP_BACTERIAL_3"/>
    <property type="match status" value="1"/>
</dbReference>
<reference evidence="8" key="1">
    <citation type="submission" date="2017-09" db="EMBL/GenBank/DDBJ databases">
        <title>FDA dAtabase for Regulatory Grade micrObial Sequences (FDA-ARGOS): Supporting development and validation of Infectious Disease Dx tests.</title>
        <authorList>
            <person name="Minogue T."/>
            <person name="Wolcott M."/>
            <person name="Wasieloski L."/>
            <person name="Aguilar W."/>
            <person name="Moore D."/>
            <person name="Tallon L."/>
            <person name="Sadzewicz L."/>
            <person name="Ott S."/>
            <person name="Zhao X."/>
            <person name="Nagaraj S."/>
            <person name="Vavikolanu K."/>
            <person name="Aluvathingal J."/>
            <person name="Nadendla S."/>
            <person name="Sichtig H."/>
        </authorList>
    </citation>
    <scope>NUCLEOTIDE SEQUENCE [LARGE SCALE GENOMIC DNA]</scope>
    <source>
        <strain evidence="8">FDAARGOS_390</strain>
    </source>
</reference>
<evidence type="ECO:0000259" key="6">
    <source>
        <dbReference type="SMART" id="SM00062"/>
    </source>
</evidence>
<dbReference type="Proteomes" id="UP000220629">
    <property type="component" value="Unassembled WGS sequence"/>
</dbReference>
<dbReference type="RefSeq" id="WP_096749269.1">
    <property type="nucleotide sequence ID" value="NZ_CADEPO010000005.1"/>
</dbReference>
<evidence type="ECO:0000256" key="3">
    <source>
        <dbReference type="ARBA" id="ARBA00022729"/>
    </source>
</evidence>
<organism evidence="7 8">
    <name type="scientific">Burkholderia gladioli</name>
    <name type="common">Pseudomonas marginata</name>
    <name type="synonym">Phytomonas marginata</name>
    <dbReference type="NCBI Taxonomy" id="28095"/>
    <lineage>
        <taxon>Bacteria</taxon>
        <taxon>Pseudomonadati</taxon>
        <taxon>Pseudomonadota</taxon>
        <taxon>Betaproteobacteria</taxon>
        <taxon>Burkholderiales</taxon>
        <taxon>Burkholderiaceae</taxon>
        <taxon>Burkholderia</taxon>
    </lineage>
</organism>
<evidence type="ECO:0000256" key="4">
    <source>
        <dbReference type="RuleBase" id="RU003744"/>
    </source>
</evidence>
<dbReference type="SUPFAM" id="SSF53850">
    <property type="entry name" value="Periplasmic binding protein-like II"/>
    <property type="match status" value="1"/>
</dbReference>
<protein>
    <submittedName>
        <fullName evidence="7">Amino acid ABC transporter substrate-binding protein</fullName>
    </submittedName>
</protein>
<dbReference type="PANTHER" id="PTHR35936:SF17">
    <property type="entry name" value="ARGININE-BINDING EXTRACELLULAR PROTEIN ARTP"/>
    <property type="match status" value="1"/>
</dbReference>
<dbReference type="GO" id="GO:0030313">
    <property type="term" value="C:cell envelope"/>
    <property type="evidence" value="ECO:0007669"/>
    <property type="project" value="UniProtKB-SubCell"/>
</dbReference>
<dbReference type="Pfam" id="PF00497">
    <property type="entry name" value="SBP_bac_3"/>
    <property type="match status" value="1"/>
</dbReference>
<evidence type="ECO:0000256" key="1">
    <source>
        <dbReference type="ARBA" id="ARBA00004196"/>
    </source>
</evidence>
<evidence type="ECO:0000313" key="7">
    <source>
        <dbReference type="EMBL" id="PEH38864.1"/>
    </source>
</evidence>
<comment type="subcellular location">
    <subcellularLocation>
        <location evidence="1">Cell envelope</location>
    </subcellularLocation>
</comment>
<dbReference type="Gene3D" id="3.40.190.10">
    <property type="entry name" value="Periplasmic binding protein-like II"/>
    <property type="match status" value="2"/>
</dbReference>
<gene>
    <name evidence="7" type="ORF">CRM94_31530</name>
</gene>
<dbReference type="InterPro" id="IPR018313">
    <property type="entry name" value="SBP_3_CS"/>
</dbReference>
<keyword evidence="3 5" id="KW-0732">Signal</keyword>
<dbReference type="InterPro" id="IPR001638">
    <property type="entry name" value="Solute-binding_3/MltF_N"/>
</dbReference>
<sequence length="275" mass="29117">MRLSQFLRAAAIAVPLSLAALCAAPAAAADDLGTLTPGKLIAGVDANNKPYSYVDNGKMTGFDVELLRAIGARLGLQVEFRAQDFAGMLPGVANRQLDVAAGSISITTDRLKMVDFSEGYLTGLLSVATLPGSAISADVASVKGKRIGVVQGTIEDTYADTYIPGAQVVRFPNLNAGFLQLRSKYIDGYFIDKTLAVGLQAKYPQLDLQDKLDISAVNLPAGFPVRKGNSKLAAALNKSIDALVADGTWLKLYKQFNPTYPTPTSLPPYAMKTGN</sequence>
<evidence type="ECO:0000256" key="5">
    <source>
        <dbReference type="SAM" id="SignalP"/>
    </source>
</evidence>
<feature type="signal peptide" evidence="5">
    <location>
        <begin position="1"/>
        <end position="28"/>
    </location>
</feature>
<name>A0A2A7S586_BURGA</name>
<comment type="similarity">
    <text evidence="2 4">Belongs to the bacterial solute-binding protein 3 family.</text>
</comment>
<feature type="domain" description="Solute-binding protein family 3/N-terminal" evidence="6">
    <location>
        <begin position="39"/>
        <end position="258"/>
    </location>
</feature>
<dbReference type="AlphaFoldDB" id="A0A2A7S586"/>
<evidence type="ECO:0000256" key="2">
    <source>
        <dbReference type="ARBA" id="ARBA00010333"/>
    </source>
</evidence>
<feature type="chain" id="PRO_5013106104" evidence="5">
    <location>
        <begin position="29"/>
        <end position="275"/>
    </location>
</feature>
<dbReference type="CDD" id="cd13530">
    <property type="entry name" value="PBP2_peptides_like"/>
    <property type="match status" value="1"/>
</dbReference>
<proteinExistence type="inferred from homology"/>
<dbReference type="PANTHER" id="PTHR35936">
    <property type="entry name" value="MEMBRANE-BOUND LYTIC MUREIN TRANSGLYCOSYLASE F"/>
    <property type="match status" value="1"/>
</dbReference>
<dbReference type="SMART" id="SM00062">
    <property type="entry name" value="PBPb"/>
    <property type="match status" value="1"/>
</dbReference>
<comment type="caution">
    <text evidence="7">The sequence shown here is derived from an EMBL/GenBank/DDBJ whole genome shotgun (WGS) entry which is preliminary data.</text>
</comment>
<accession>A0A2A7S586</accession>
<evidence type="ECO:0000313" key="8">
    <source>
        <dbReference type="Proteomes" id="UP000220629"/>
    </source>
</evidence>